<comment type="caution">
    <text evidence="5">The sequence shown here is derived from an EMBL/GenBank/DDBJ whole genome shotgun (WGS) entry which is preliminary data.</text>
</comment>
<dbReference type="InterPro" id="IPR039422">
    <property type="entry name" value="MarR/SlyA-like"/>
</dbReference>
<name>A0ABS4SNZ1_9PROT</name>
<evidence type="ECO:0000313" key="6">
    <source>
        <dbReference type="Proteomes" id="UP000781958"/>
    </source>
</evidence>
<dbReference type="Pfam" id="PF12802">
    <property type="entry name" value="MarR_2"/>
    <property type="match status" value="1"/>
</dbReference>
<keyword evidence="1" id="KW-0805">Transcription regulation</keyword>
<evidence type="ECO:0000256" key="3">
    <source>
        <dbReference type="ARBA" id="ARBA00023163"/>
    </source>
</evidence>
<proteinExistence type="predicted"/>
<dbReference type="PANTHER" id="PTHR33164">
    <property type="entry name" value="TRANSCRIPTIONAL REGULATOR, MARR FAMILY"/>
    <property type="match status" value="1"/>
</dbReference>
<accession>A0ABS4SNZ1</accession>
<keyword evidence="3" id="KW-0804">Transcription</keyword>
<dbReference type="Proteomes" id="UP000781958">
    <property type="component" value="Unassembled WGS sequence"/>
</dbReference>
<protein>
    <submittedName>
        <fullName evidence="5">DNA-binding MarR family transcriptional regulator</fullName>
    </submittedName>
</protein>
<dbReference type="SUPFAM" id="SSF46785">
    <property type="entry name" value="Winged helix' DNA-binding domain"/>
    <property type="match status" value="1"/>
</dbReference>
<keyword evidence="6" id="KW-1185">Reference proteome</keyword>
<evidence type="ECO:0000256" key="1">
    <source>
        <dbReference type="ARBA" id="ARBA00023015"/>
    </source>
</evidence>
<dbReference type="PRINTS" id="PR00598">
    <property type="entry name" value="HTHMARR"/>
</dbReference>
<dbReference type="Gene3D" id="1.10.10.10">
    <property type="entry name" value="Winged helix-like DNA-binding domain superfamily/Winged helix DNA-binding domain"/>
    <property type="match status" value="1"/>
</dbReference>
<dbReference type="InterPro" id="IPR036388">
    <property type="entry name" value="WH-like_DNA-bd_sf"/>
</dbReference>
<dbReference type="InterPro" id="IPR036390">
    <property type="entry name" value="WH_DNA-bd_sf"/>
</dbReference>
<evidence type="ECO:0000256" key="2">
    <source>
        <dbReference type="ARBA" id="ARBA00023125"/>
    </source>
</evidence>
<dbReference type="PROSITE" id="PS01117">
    <property type="entry name" value="HTH_MARR_1"/>
    <property type="match status" value="1"/>
</dbReference>
<gene>
    <name evidence="5" type="ORF">J2851_003597</name>
</gene>
<evidence type="ECO:0000313" key="5">
    <source>
        <dbReference type="EMBL" id="MBP2293813.1"/>
    </source>
</evidence>
<keyword evidence="2 5" id="KW-0238">DNA-binding</keyword>
<feature type="domain" description="HTH marR-type" evidence="4">
    <location>
        <begin position="6"/>
        <end position="140"/>
    </location>
</feature>
<dbReference type="PANTHER" id="PTHR33164:SF64">
    <property type="entry name" value="TRANSCRIPTIONAL REGULATOR SLYA"/>
    <property type="match status" value="1"/>
</dbReference>
<reference evidence="5 6" key="1">
    <citation type="submission" date="2021-03" db="EMBL/GenBank/DDBJ databases">
        <title>Genomic Encyclopedia of Type Strains, Phase III (KMG-III): the genomes of soil and plant-associated and newly described type strains.</title>
        <authorList>
            <person name="Whitman W."/>
        </authorList>
    </citation>
    <scope>NUCLEOTIDE SEQUENCE [LARGE SCALE GENOMIC DNA]</scope>
    <source>
        <strain evidence="5 6">IMMIB AFH-6</strain>
    </source>
</reference>
<dbReference type="EMBL" id="JAGINP010000012">
    <property type="protein sequence ID" value="MBP2293813.1"/>
    <property type="molecule type" value="Genomic_DNA"/>
</dbReference>
<dbReference type="SMART" id="SM00347">
    <property type="entry name" value="HTH_MARR"/>
    <property type="match status" value="1"/>
</dbReference>
<dbReference type="InterPro" id="IPR000835">
    <property type="entry name" value="HTH_MarR-typ"/>
</dbReference>
<dbReference type="RefSeq" id="WP_307419882.1">
    <property type="nucleotide sequence ID" value="NZ_JAGINP010000012.1"/>
</dbReference>
<sequence length="168" mass="18567">MTSGSDRTIGWLLHDVARLMRKHFEQVARAQELGLTRAQASVIAHLSRQEGVNQACLAQIMEIEPITLVRLLDRLEEQGFVERRADPTDRRARLLRLTPAAHAVLERIRAIAADVMDDACAGMPEERRALLADILTEMKTNLVAPNAPANTTMNAAADDVSVRSKNHG</sequence>
<dbReference type="InterPro" id="IPR023187">
    <property type="entry name" value="Tscrpt_reg_MarR-type_CS"/>
</dbReference>
<organism evidence="5 6">
    <name type="scientific">Azospirillum rugosum</name>
    <dbReference type="NCBI Taxonomy" id="416170"/>
    <lineage>
        <taxon>Bacteria</taxon>
        <taxon>Pseudomonadati</taxon>
        <taxon>Pseudomonadota</taxon>
        <taxon>Alphaproteobacteria</taxon>
        <taxon>Rhodospirillales</taxon>
        <taxon>Azospirillaceae</taxon>
        <taxon>Azospirillum</taxon>
    </lineage>
</organism>
<dbReference type="PROSITE" id="PS50995">
    <property type="entry name" value="HTH_MARR_2"/>
    <property type="match status" value="1"/>
</dbReference>
<evidence type="ECO:0000259" key="4">
    <source>
        <dbReference type="PROSITE" id="PS50995"/>
    </source>
</evidence>
<dbReference type="GO" id="GO:0003677">
    <property type="term" value="F:DNA binding"/>
    <property type="evidence" value="ECO:0007669"/>
    <property type="project" value="UniProtKB-KW"/>
</dbReference>